<evidence type="ECO:0000256" key="2">
    <source>
        <dbReference type="ARBA" id="ARBA00022448"/>
    </source>
</evidence>
<dbReference type="InterPro" id="IPR008995">
    <property type="entry name" value="Mo/tungstate-bd_C_term_dom"/>
</dbReference>
<feature type="domain" description="Mop" evidence="6">
    <location>
        <begin position="204"/>
        <end position="270"/>
    </location>
</feature>
<sequence length="271" mass="28355">MSRKKQGGMELDGSLWFQKDEQKFLGGDRIALLKSIDEVGSITKAAKAVGISYKNAWDLVNMINNLADQPLVERVTGGKGGGGTTLTGYGKEVVRQYGVLQEEHRKFLENLEVRLGDTQSLYQLLRRISMKVSARNVLAGTVTKITKGAVNSEVALSLTGGGAPLIAVVTNAAVENLALKEGASAYAIIKASSVMVGSDLHDAKISARNVMCGTVAKIIEGPVSTEVDVEVGGGNTISAVITHGSSQNLGLKVGGHACTLFKASSVILGVS</sequence>
<evidence type="ECO:0000313" key="7">
    <source>
        <dbReference type="EMBL" id="BCG47720.1"/>
    </source>
</evidence>
<dbReference type="GO" id="GO:0003677">
    <property type="term" value="F:DNA binding"/>
    <property type="evidence" value="ECO:0007669"/>
    <property type="project" value="UniProtKB-KW"/>
</dbReference>
<evidence type="ECO:0000256" key="4">
    <source>
        <dbReference type="ARBA" id="ARBA00022737"/>
    </source>
</evidence>
<dbReference type="InterPro" id="IPR016462">
    <property type="entry name" value="ModE"/>
</dbReference>
<reference evidence="7 8" key="1">
    <citation type="submission" date="2020-06" db="EMBL/GenBank/DDBJ databases">
        <title>Interaction of electrochemicaly active bacteria, Geobacter bremensis R4 on different carbon anode.</title>
        <authorList>
            <person name="Meng L."/>
            <person name="Yoshida N."/>
        </authorList>
    </citation>
    <scope>NUCLEOTIDE SEQUENCE [LARGE SCALE GENOMIC DNA]</scope>
    <source>
        <strain evidence="7 8">R4</strain>
    </source>
</reference>
<keyword evidence="3 5" id="KW-0500">Molybdenum</keyword>
<dbReference type="InterPro" id="IPR036388">
    <property type="entry name" value="WH-like_DNA-bd_sf"/>
</dbReference>
<keyword evidence="7" id="KW-0238">DNA-binding</keyword>
<keyword evidence="2 5" id="KW-0813">Transport</keyword>
<keyword evidence="8" id="KW-1185">Reference proteome</keyword>
<gene>
    <name evidence="7" type="ORF">GEOBRER4_n2566</name>
</gene>
<dbReference type="Proteomes" id="UP000515472">
    <property type="component" value="Chromosome"/>
</dbReference>
<dbReference type="Gene3D" id="1.10.10.10">
    <property type="entry name" value="Winged helix-like DNA-binding domain superfamily/Winged helix DNA-binding domain"/>
    <property type="match status" value="1"/>
</dbReference>
<dbReference type="KEGG" id="gbn:GEOBRER4_24700"/>
<accession>A0A6S6M2D4</accession>
<comment type="similarity">
    <text evidence="1 5">Belongs to the ModE family.</text>
</comment>
<dbReference type="PANTHER" id="PTHR30432">
    <property type="entry name" value="TRANSCRIPTIONAL REGULATOR MODE"/>
    <property type="match status" value="1"/>
</dbReference>
<dbReference type="InterPro" id="IPR005116">
    <property type="entry name" value="Transp-assoc_OB_typ1"/>
</dbReference>
<dbReference type="SUPFAM" id="SSF50331">
    <property type="entry name" value="MOP-like"/>
    <property type="match status" value="2"/>
</dbReference>
<keyword evidence="4" id="KW-0677">Repeat</keyword>
<evidence type="ECO:0000313" key="8">
    <source>
        <dbReference type="Proteomes" id="UP000515472"/>
    </source>
</evidence>
<dbReference type="InterPro" id="IPR003725">
    <property type="entry name" value="ModE-bd_N"/>
</dbReference>
<dbReference type="Gene3D" id="2.40.50.100">
    <property type="match status" value="2"/>
</dbReference>
<dbReference type="PANTHER" id="PTHR30432:SF1">
    <property type="entry name" value="DNA-BINDING TRANSCRIPTIONAL DUAL REGULATOR MODE"/>
    <property type="match status" value="1"/>
</dbReference>
<dbReference type="InterPro" id="IPR036390">
    <property type="entry name" value="WH_DNA-bd_sf"/>
</dbReference>
<dbReference type="SUPFAM" id="SSF46785">
    <property type="entry name" value="Winged helix' DNA-binding domain"/>
    <property type="match status" value="1"/>
</dbReference>
<dbReference type="GO" id="GO:0003700">
    <property type="term" value="F:DNA-binding transcription factor activity"/>
    <property type="evidence" value="ECO:0007669"/>
    <property type="project" value="InterPro"/>
</dbReference>
<evidence type="ECO:0000259" key="6">
    <source>
        <dbReference type="PROSITE" id="PS51866"/>
    </source>
</evidence>
<dbReference type="GO" id="GO:0015689">
    <property type="term" value="P:molybdate ion transport"/>
    <property type="evidence" value="ECO:0007669"/>
    <property type="project" value="UniProtKB-UniRule"/>
</dbReference>
<dbReference type="Pfam" id="PF00126">
    <property type="entry name" value="HTH_1"/>
    <property type="match status" value="1"/>
</dbReference>
<dbReference type="PROSITE" id="PS51866">
    <property type="entry name" value="MOP"/>
    <property type="match status" value="2"/>
</dbReference>
<organism evidence="7 8">
    <name type="scientific">Citrifermentans bremense</name>
    <dbReference type="NCBI Taxonomy" id="60035"/>
    <lineage>
        <taxon>Bacteria</taxon>
        <taxon>Pseudomonadati</taxon>
        <taxon>Thermodesulfobacteriota</taxon>
        <taxon>Desulfuromonadia</taxon>
        <taxon>Geobacterales</taxon>
        <taxon>Geobacteraceae</taxon>
        <taxon>Citrifermentans</taxon>
    </lineage>
</organism>
<evidence type="ECO:0000256" key="5">
    <source>
        <dbReference type="PIRNR" id="PIRNR005763"/>
    </source>
</evidence>
<feature type="domain" description="Mop" evidence="6">
    <location>
        <begin position="131"/>
        <end position="198"/>
    </location>
</feature>
<dbReference type="AlphaFoldDB" id="A0A6S6M2D4"/>
<dbReference type="NCBIfam" id="TIGR00638">
    <property type="entry name" value="Mop"/>
    <property type="match status" value="2"/>
</dbReference>
<dbReference type="NCBIfam" id="TIGR00637">
    <property type="entry name" value="ModE_repress"/>
    <property type="match status" value="1"/>
</dbReference>
<dbReference type="Pfam" id="PF03459">
    <property type="entry name" value="TOBE"/>
    <property type="match status" value="2"/>
</dbReference>
<protein>
    <submittedName>
        <fullName evidence="7">DNA-binding domain of ModE / Molybdate-binding domain of ModE</fullName>
    </submittedName>
</protein>
<dbReference type="PIRSF" id="PIRSF005763">
    <property type="entry name" value="Txn_reg_ModE"/>
    <property type="match status" value="1"/>
</dbReference>
<dbReference type="InterPro" id="IPR051815">
    <property type="entry name" value="Molybdate_resp_trans_reg"/>
</dbReference>
<evidence type="ECO:0000256" key="1">
    <source>
        <dbReference type="ARBA" id="ARBA00008110"/>
    </source>
</evidence>
<name>A0A6S6M2D4_9BACT</name>
<dbReference type="InterPro" id="IPR004606">
    <property type="entry name" value="Mop_domain"/>
</dbReference>
<dbReference type="GO" id="GO:0030151">
    <property type="term" value="F:molybdenum ion binding"/>
    <property type="evidence" value="ECO:0007669"/>
    <property type="project" value="UniProtKB-UniRule"/>
</dbReference>
<dbReference type="InterPro" id="IPR000847">
    <property type="entry name" value="LysR_HTH_N"/>
</dbReference>
<evidence type="ECO:0000256" key="3">
    <source>
        <dbReference type="ARBA" id="ARBA00022505"/>
    </source>
</evidence>
<proteinExistence type="inferred from homology"/>
<dbReference type="EMBL" id="AP023213">
    <property type="protein sequence ID" value="BCG47720.1"/>
    <property type="molecule type" value="Genomic_DNA"/>
</dbReference>